<keyword evidence="2" id="KW-1185">Reference proteome</keyword>
<evidence type="ECO:0000313" key="1">
    <source>
        <dbReference type="EMBL" id="KAG0422648.1"/>
    </source>
</evidence>
<gene>
    <name evidence="1" type="ORF">HPB47_001538</name>
</gene>
<comment type="caution">
    <text evidence="1">The sequence shown here is derived from an EMBL/GenBank/DDBJ whole genome shotgun (WGS) entry which is preliminary data.</text>
</comment>
<sequence length="195" mass="21935">MPKSRSSKRSDPSFSRPYNTPYAAPSYSQSPQLQASQSQGHRQHGQQVNSNKPKSSKKVKANLSIACWTFQHGTDPPRCYFSRQAWSNQRRVTRGMPDDKVPWIFRGFTMSVMSELSESAHMKPDDDSVYCKGCGGLVLVPEVHEASLLHREHTRPRFSQEPFDTLVEDMLINPEEDDDEEGVDYEGEGGVDGGV</sequence>
<name>A0AC60PQH3_IXOPE</name>
<evidence type="ECO:0000313" key="2">
    <source>
        <dbReference type="Proteomes" id="UP000805193"/>
    </source>
</evidence>
<reference evidence="1 2" key="1">
    <citation type="journal article" date="2020" name="Cell">
        <title>Large-Scale Comparative Analyses of Tick Genomes Elucidate Their Genetic Diversity and Vector Capacities.</title>
        <authorList>
            <consortium name="Tick Genome and Microbiome Consortium (TIGMIC)"/>
            <person name="Jia N."/>
            <person name="Wang J."/>
            <person name="Shi W."/>
            <person name="Du L."/>
            <person name="Sun Y."/>
            <person name="Zhan W."/>
            <person name="Jiang J.F."/>
            <person name="Wang Q."/>
            <person name="Zhang B."/>
            <person name="Ji P."/>
            <person name="Bell-Sakyi L."/>
            <person name="Cui X.M."/>
            <person name="Yuan T.T."/>
            <person name="Jiang B.G."/>
            <person name="Yang W.F."/>
            <person name="Lam T.T."/>
            <person name="Chang Q.C."/>
            <person name="Ding S.J."/>
            <person name="Wang X.J."/>
            <person name="Zhu J.G."/>
            <person name="Ruan X.D."/>
            <person name="Zhao L."/>
            <person name="Wei J.T."/>
            <person name="Ye R.Z."/>
            <person name="Que T.C."/>
            <person name="Du C.H."/>
            <person name="Zhou Y.H."/>
            <person name="Cheng J.X."/>
            <person name="Dai P.F."/>
            <person name="Guo W.B."/>
            <person name="Han X.H."/>
            <person name="Huang E.J."/>
            <person name="Li L.F."/>
            <person name="Wei W."/>
            <person name="Gao Y.C."/>
            <person name="Liu J.Z."/>
            <person name="Shao H.Z."/>
            <person name="Wang X."/>
            <person name="Wang C.C."/>
            <person name="Yang T.C."/>
            <person name="Huo Q.B."/>
            <person name="Li W."/>
            <person name="Chen H.Y."/>
            <person name="Chen S.E."/>
            <person name="Zhou L.G."/>
            <person name="Ni X.B."/>
            <person name="Tian J.H."/>
            <person name="Sheng Y."/>
            <person name="Liu T."/>
            <person name="Pan Y.S."/>
            <person name="Xia L.Y."/>
            <person name="Li J."/>
            <person name="Zhao F."/>
            <person name="Cao W.C."/>
        </authorList>
    </citation>
    <scope>NUCLEOTIDE SEQUENCE [LARGE SCALE GENOMIC DNA]</scope>
    <source>
        <strain evidence="1">Iper-2018</strain>
    </source>
</reference>
<dbReference type="EMBL" id="JABSTQ010010199">
    <property type="protein sequence ID" value="KAG0422648.1"/>
    <property type="molecule type" value="Genomic_DNA"/>
</dbReference>
<accession>A0AC60PQH3</accession>
<dbReference type="Proteomes" id="UP000805193">
    <property type="component" value="Unassembled WGS sequence"/>
</dbReference>
<protein>
    <submittedName>
        <fullName evidence="1">Uncharacterized protein</fullName>
    </submittedName>
</protein>
<organism evidence="1 2">
    <name type="scientific">Ixodes persulcatus</name>
    <name type="common">Taiga tick</name>
    <dbReference type="NCBI Taxonomy" id="34615"/>
    <lineage>
        <taxon>Eukaryota</taxon>
        <taxon>Metazoa</taxon>
        <taxon>Ecdysozoa</taxon>
        <taxon>Arthropoda</taxon>
        <taxon>Chelicerata</taxon>
        <taxon>Arachnida</taxon>
        <taxon>Acari</taxon>
        <taxon>Parasitiformes</taxon>
        <taxon>Ixodida</taxon>
        <taxon>Ixodoidea</taxon>
        <taxon>Ixodidae</taxon>
        <taxon>Ixodinae</taxon>
        <taxon>Ixodes</taxon>
    </lineage>
</organism>
<proteinExistence type="predicted"/>